<dbReference type="AlphaFoldDB" id="A0A6J0GIJ3"/>
<dbReference type="GO" id="GO:1990498">
    <property type="term" value="C:mitotic spindle microtubule"/>
    <property type="evidence" value="ECO:0007669"/>
    <property type="project" value="TreeGrafter"/>
</dbReference>
<feature type="compositionally biased region" description="Low complexity" evidence="2">
    <location>
        <begin position="235"/>
        <end position="247"/>
    </location>
</feature>
<gene>
    <name evidence="5" type="primary">HAUS6</name>
</gene>
<dbReference type="GeneID" id="108493159"/>
<dbReference type="InterPro" id="IPR028163">
    <property type="entry name" value="HAUS_6_N"/>
</dbReference>
<evidence type="ECO:0000313" key="5">
    <source>
        <dbReference type="RefSeq" id="XP_017661727.1"/>
    </source>
</evidence>
<dbReference type="PANTHER" id="PTHR16151">
    <property type="entry name" value="HAUS AUGMIN-LIKE COMPLEX SUBUNIT 6"/>
    <property type="match status" value="1"/>
</dbReference>
<dbReference type="PANTHER" id="PTHR16151:SF2">
    <property type="entry name" value="HAUS AUGMIN-LIKE COMPLEX SUBUNIT 6"/>
    <property type="match status" value="1"/>
</dbReference>
<dbReference type="RefSeq" id="XP_017661727.1">
    <property type="nucleotide sequence ID" value="XM_017806238.1"/>
</dbReference>
<feature type="region of interest" description="Disordered" evidence="2">
    <location>
        <begin position="232"/>
        <end position="254"/>
    </location>
</feature>
<dbReference type="CTD" id="54801"/>
<protein>
    <submittedName>
        <fullName evidence="5">HAUS augmin-like complex subunit 6</fullName>
    </submittedName>
</protein>
<proteinExistence type="predicted"/>
<evidence type="ECO:0000259" key="3">
    <source>
        <dbReference type="Pfam" id="PF14661"/>
    </source>
</evidence>
<sequence>MYIAKARHRVGYNKLLQILQKEDIVIQEYGKKAQVLVKEIEETESEYAVMQIQSLRMKQNDQNKSDTAERIEKVRSMWTFIMEMLTSLEKDKEVVDSILENCAHQCILDGTDVVLRVPGLLAHRIEKDESFTENVYEDGNLKFLAVMYVLNETLRMLRDEHCQSELKELHRIEDMVKSCNKLLQNLNTKRLEKEHQHRVSVCESISRKEEDWEMKWKTFLGHHPFNSIFKEDLEPSSTASSPQSPSLPEEDKDSDLHQYLASVSGIFDSLNKERCEKDEGALETMMDKSSSPPKWISSVLLKLLEAPENRDVLIKNNLHTETCGGNKKPVPPQILKNGKEEFLISEMQENSGQDVTPPKTPVEKEDLLEKARDELAEEIAKTVMSESPDSDEEKGMSLDDLVSSLCFNPFITRKEIPRTPENLHKKS</sequence>
<keyword evidence="1" id="KW-0175">Coiled coil</keyword>
<name>A0A6J0GIJ3_9PASS</name>
<feature type="coiled-coil region" evidence="1">
    <location>
        <begin position="26"/>
        <end position="53"/>
    </location>
</feature>
<accession>A0A6J0GIJ3</accession>
<dbReference type="GO" id="GO:0070652">
    <property type="term" value="C:HAUS complex"/>
    <property type="evidence" value="ECO:0007669"/>
    <property type="project" value="InterPro"/>
</dbReference>
<evidence type="ECO:0000256" key="2">
    <source>
        <dbReference type="SAM" id="MobiDB-lite"/>
    </source>
</evidence>
<evidence type="ECO:0000256" key="1">
    <source>
        <dbReference type="SAM" id="Coils"/>
    </source>
</evidence>
<keyword evidence="4" id="KW-1185">Reference proteome</keyword>
<reference evidence="5" key="1">
    <citation type="submission" date="2025-08" db="UniProtKB">
        <authorList>
            <consortium name="RefSeq"/>
        </authorList>
    </citation>
    <scope>IDENTIFICATION</scope>
</reference>
<dbReference type="GO" id="GO:0008017">
    <property type="term" value="F:microtubule binding"/>
    <property type="evidence" value="ECO:0007669"/>
    <property type="project" value="TreeGrafter"/>
</dbReference>
<dbReference type="OrthoDB" id="5575722at2759"/>
<organism evidence="4 5">
    <name type="scientific">Lepidothrix coronata</name>
    <name type="common">blue-crowned manakin</name>
    <dbReference type="NCBI Taxonomy" id="321398"/>
    <lineage>
        <taxon>Eukaryota</taxon>
        <taxon>Metazoa</taxon>
        <taxon>Chordata</taxon>
        <taxon>Craniata</taxon>
        <taxon>Vertebrata</taxon>
        <taxon>Euteleostomi</taxon>
        <taxon>Archelosauria</taxon>
        <taxon>Archosauria</taxon>
        <taxon>Dinosauria</taxon>
        <taxon>Saurischia</taxon>
        <taxon>Theropoda</taxon>
        <taxon>Coelurosauria</taxon>
        <taxon>Aves</taxon>
        <taxon>Neognathae</taxon>
        <taxon>Neoaves</taxon>
        <taxon>Telluraves</taxon>
        <taxon>Australaves</taxon>
        <taxon>Passeriformes</taxon>
        <taxon>Pipridae</taxon>
        <taxon>Lepidothrix</taxon>
    </lineage>
</organism>
<feature type="domain" description="HAUS augmin-like complex subunit 6 N-terminal" evidence="3">
    <location>
        <begin position="5"/>
        <end position="79"/>
    </location>
</feature>
<evidence type="ECO:0000313" key="4">
    <source>
        <dbReference type="Proteomes" id="UP000504624"/>
    </source>
</evidence>
<dbReference type="Pfam" id="PF14661">
    <property type="entry name" value="HAUS6_N"/>
    <property type="match status" value="1"/>
</dbReference>
<dbReference type="GO" id="GO:0051225">
    <property type="term" value="P:spindle assembly"/>
    <property type="evidence" value="ECO:0007669"/>
    <property type="project" value="InterPro"/>
</dbReference>
<dbReference type="Proteomes" id="UP000504624">
    <property type="component" value="Unplaced"/>
</dbReference>
<dbReference type="InterPro" id="IPR026797">
    <property type="entry name" value="HAUS_6"/>
</dbReference>